<gene>
    <name evidence="2" type="ordered locus">Os02g0574700</name>
</gene>
<reference evidence="2 3" key="1">
    <citation type="journal article" date="2005" name="Nature">
        <title>The map-based sequence of the rice genome.</title>
        <authorList>
            <consortium name="International rice genome sequencing project (IRGSP)"/>
            <person name="Matsumoto T."/>
            <person name="Wu J."/>
            <person name="Kanamori H."/>
            <person name="Katayose Y."/>
            <person name="Fujisawa M."/>
            <person name="Namiki N."/>
            <person name="Mizuno H."/>
            <person name="Yamamoto K."/>
            <person name="Antonio B.A."/>
            <person name="Baba T."/>
            <person name="Sakata K."/>
            <person name="Nagamura Y."/>
            <person name="Aoki H."/>
            <person name="Arikawa K."/>
            <person name="Arita K."/>
            <person name="Bito T."/>
            <person name="Chiden Y."/>
            <person name="Fujitsuka N."/>
            <person name="Fukunaka R."/>
            <person name="Hamada M."/>
            <person name="Harada C."/>
            <person name="Hayashi A."/>
            <person name="Hijishita S."/>
            <person name="Honda M."/>
            <person name="Hosokawa S."/>
            <person name="Ichikawa Y."/>
            <person name="Idonuma A."/>
            <person name="Iijima M."/>
            <person name="Ikeda M."/>
            <person name="Ikeno M."/>
            <person name="Ito K."/>
            <person name="Ito S."/>
            <person name="Ito T."/>
            <person name="Ito Y."/>
            <person name="Ito Y."/>
            <person name="Iwabuchi A."/>
            <person name="Kamiya K."/>
            <person name="Karasawa W."/>
            <person name="Kurita K."/>
            <person name="Katagiri S."/>
            <person name="Kikuta A."/>
            <person name="Kobayashi H."/>
            <person name="Kobayashi N."/>
            <person name="Machita K."/>
            <person name="Maehara T."/>
            <person name="Masukawa M."/>
            <person name="Mizubayashi T."/>
            <person name="Mukai Y."/>
            <person name="Nagasaki H."/>
            <person name="Nagata Y."/>
            <person name="Naito S."/>
            <person name="Nakashima M."/>
            <person name="Nakama Y."/>
            <person name="Nakamichi Y."/>
            <person name="Nakamura M."/>
            <person name="Meguro A."/>
            <person name="Negishi M."/>
            <person name="Ohta I."/>
            <person name="Ohta T."/>
            <person name="Okamoto M."/>
            <person name="Ono N."/>
            <person name="Saji S."/>
            <person name="Sakaguchi M."/>
            <person name="Sakai K."/>
            <person name="Shibata M."/>
            <person name="Shimokawa T."/>
            <person name="Song J."/>
            <person name="Takazaki Y."/>
            <person name="Terasawa K."/>
            <person name="Tsugane M."/>
            <person name="Tsuji K."/>
            <person name="Ueda S."/>
            <person name="Waki K."/>
            <person name="Yamagata H."/>
            <person name="Yamamoto M."/>
            <person name="Yamamoto S."/>
            <person name="Yamane H."/>
            <person name="Yoshiki S."/>
            <person name="Yoshihara R."/>
            <person name="Yukawa K."/>
            <person name="Zhong H."/>
            <person name="Yano M."/>
            <person name="Yuan Q."/>
            <person name="Ouyang S."/>
            <person name="Liu J."/>
            <person name="Jones K.M."/>
            <person name="Gansberger K."/>
            <person name="Moffat K."/>
            <person name="Hill J."/>
            <person name="Bera J."/>
            <person name="Fadrosh D."/>
            <person name="Jin S."/>
            <person name="Johri S."/>
            <person name="Kim M."/>
            <person name="Overton L."/>
            <person name="Reardon M."/>
            <person name="Tsitrin T."/>
            <person name="Vuong H."/>
            <person name="Weaver B."/>
            <person name="Ciecko A."/>
            <person name="Tallon L."/>
            <person name="Jackson J."/>
            <person name="Pai G."/>
            <person name="Aken S.V."/>
            <person name="Utterback T."/>
            <person name="Reidmuller S."/>
            <person name="Feldblyum T."/>
            <person name="Hsiao J."/>
            <person name="Zismann V."/>
            <person name="Iobst S."/>
            <person name="de Vazeille A.R."/>
            <person name="Buell C.R."/>
            <person name="Ying K."/>
            <person name="Li Y."/>
            <person name="Lu T."/>
            <person name="Huang Y."/>
            <person name="Zhao Q."/>
            <person name="Feng Q."/>
            <person name="Zhang L."/>
            <person name="Zhu J."/>
            <person name="Weng Q."/>
            <person name="Mu J."/>
            <person name="Lu Y."/>
            <person name="Fan D."/>
            <person name="Liu Y."/>
            <person name="Guan J."/>
            <person name="Zhang Y."/>
            <person name="Yu S."/>
            <person name="Liu X."/>
            <person name="Zhang Y."/>
            <person name="Hong G."/>
            <person name="Han B."/>
            <person name="Choisne N."/>
            <person name="Demange N."/>
            <person name="Orjeda G."/>
            <person name="Samain S."/>
            <person name="Cattolico L."/>
            <person name="Pelletier E."/>
            <person name="Couloux A."/>
            <person name="Segurens B."/>
            <person name="Wincker P."/>
            <person name="D'Hont A."/>
            <person name="Scarpelli C."/>
            <person name="Weissenbach J."/>
            <person name="Salanoubat M."/>
            <person name="Quetier F."/>
            <person name="Yu Y."/>
            <person name="Kim H.R."/>
            <person name="Rambo T."/>
            <person name="Currie J."/>
            <person name="Collura K."/>
            <person name="Luo M."/>
            <person name="Yang T."/>
            <person name="Ammiraju J.S.S."/>
            <person name="Engler F."/>
            <person name="Soderlund C."/>
            <person name="Wing R.A."/>
            <person name="Palmer L.E."/>
            <person name="de la Bastide M."/>
            <person name="Spiegel L."/>
            <person name="Nascimento L."/>
            <person name="Zutavern T."/>
            <person name="O'Shaughnessy A."/>
            <person name="Dike S."/>
            <person name="Dedhia N."/>
            <person name="Preston R."/>
            <person name="Balija V."/>
            <person name="McCombie W.R."/>
            <person name="Chow T."/>
            <person name="Chen H."/>
            <person name="Chung M."/>
            <person name="Chen C."/>
            <person name="Shaw J."/>
            <person name="Wu H."/>
            <person name="Hsiao K."/>
            <person name="Chao Y."/>
            <person name="Chu M."/>
            <person name="Cheng C."/>
            <person name="Hour A."/>
            <person name="Lee P."/>
            <person name="Lin S."/>
            <person name="Lin Y."/>
            <person name="Liou J."/>
            <person name="Liu S."/>
            <person name="Hsing Y."/>
            <person name="Raghuvanshi S."/>
            <person name="Mohanty A."/>
            <person name="Bharti A.K."/>
            <person name="Gaur A."/>
            <person name="Gupta V."/>
            <person name="Kumar D."/>
            <person name="Ravi V."/>
            <person name="Vij S."/>
            <person name="Kapur A."/>
            <person name="Khurana P."/>
            <person name="Khurana P."/>
            <person name="Khurana J.P."/>
            <person name="Tyagi A.K."/>
            <person name="Gaikwad K."/>
            <person name="Singh A."/>
            <person name="Dalal V."/>
            <person name="Srivastava S."/>
            <person name="Dixit A."/>
            <person name="Pal A.K."/>
            <person name="Ghazi I.A."/>
            <person name="Yadav M."/>
            <person name="Pandit A."/>
            <person name="Bhargava A."/>
            <person name="Sureshbabu K."/>
            <person name="Batra K."/>
            <person name="Sharma T.R."/>
            <person name="Mohapatra T."/>
            <person name="Singh N.K."/>
            <person name="Messing J."/>
            <person name="Nelson A.B."/>
            <person name="Fuks G."/>
            <person name="Kavchok S."/>
            <person name="Keizer G."/>
            <person name="Linton E."/>
            <person name="Llaca V."/>
            <person name="Song R."/>
            <person name="Tanyolac B."/>
            <person name="Young S."/>
            <person name="Ho-Il K."/>
            <person name="Hahn J.H."/>
            <person name="Sangsakoo G."/>
            <person name="Vanavichit A."/>
            <person name="de Mattos Luiz.A.T."/>
            <person name="Zimmer P.D."/>
            <person name="Malone G."/>
            <person name="Dellagostin O."/>
            <person name="de Oliveira A.C."/>
            <person name="Bevan M."/>
            <person name="Bancroft I."/>
            <person name="Minx P."/>
            <person name="Cordum H."/>
            <person name="Wilson R."/>
            <person name="Cheng Z."/>
            <person name="Jin W."/>
            <person name="Jiang J."/>
            <person name="Leong S.A."/>
            <person name="Iwama H."/>
            <person name="Gojobori T."/>
            <person name="Itoh T."/>
            <person name="Niimura Y."/>
            <person name="Fujii Y."/>
            <person name="Habara T."/>
            <person name="Sakai H."/>
            <person name="Sato Y."/>
            <person name="Wilson G."/>
            <person name="Kumar K."/>
            <person name="McCouch S."/>
            <person name="Juretic N."/>
            <person name="Hoen D."/>
            <person name="Wright S."/>
            <person name="Bruskiewich R."/>
            <person name="Bureau T."/>
            <person name="Miyao A."/>
            <person name="Hirochika H."/>
            <person name="Nishikawa T."/>
            <person name="Kadowaki K."/>
            <person name="Sugiura M."/>
            <person name="Burr B."/>
            <person name="Sasaki T."/>
        </authorList>
    </citation>
    <scope>NUCLEOTIDE SEQUENCE [LARGE SCALE GENOMIC DNA]</scope>
    <source>
        <strain evidence="3">cv. Nipponbare</strain>
    </source>
</reference>
<dbReference type="KEGG" id="dosa:Os02g0574700"/>
<name>C7IYQ2_ORYSJ</name>
<evidence type="ECO:0000256" key="1">
    <source>
        <dbReference type="SAM" id="MobiDB-lite"/>
    </source>
</evidence>
<evidence type="ECO:0000313" key="3">
    <source>
        <dbReference type="Proteomes" id="UP000000763"/>
    </source>
</evidence>
<sequence length="59" mass="6408">MENNSDGGDARGRGRGPWRWRGGRGEKEAVGLREAASWRGGTCCCPASCLPSHLSSWFQ</sequence>
<dbReference type="Proteomes" id="UP000000763">
    <property type="component" value="Chromosome 2"/>
</dbReference>
<dbReference type="AlphaFoldDB" id="C7IYQ2"/>
<feature type="compositionally biased region" description="Basic residues" evidence="1">
    <location>
        <begin position="13"/>
        <end position="22"/>
    </location>
</feature>
<protein>
    <submittedName>
        <fullName evidence="2">Os02g0574700 protein</fullName>
    </submittedName>
</protein>
<proteinExistence type="predicted"/>
<dbReference type="EMBL" id="AP008208">
    <property type="protein sequence ID" value="BAH91761.1"/>
    <property type="molecule type" value="Genomic_DNA"/>
</dbReference>
<reference evidence="3" key="2">
    <citation type="journal article" date="2008" name="Nucleic Acids Res.">
        <title>The rice annotation project database (RAP-DB): 2008 update.</title>
        <authorList>
            <consortium name="The rice annotation project (RAP)"/>
        </authorList>
    </citation>
    <scope>GENOME REANNOTATION</scope>
    <source>
        <strain evidence="3">cv. Nipponbare</strain>
    </source>
</reference>
<feature type="region of interest" description="Disordered" evidence="1">
    <location>
        <begin position="1"/>
        <end position="26"/>
    </location>
</feature>
<evidence type="ECO:0000313" key="2">
    <source>
        <dbReference type="EMBL" id="BAH91761.1"/>
    </source>
</evidence>
<organism evidence="2 3">
    <name type="scientific">Oryza sativa subsp. japonica</name>
    <name type="common">Rice</name>
    <dbReference type="NCBI Taxonomy" id="39947"/>
    <lineage>
        <taxon>Eukaryota</taxon>
        <taxon>Viridiplantae</taxon>
        <taxon>Streptophyta</taxon>
        <taxon>Embryophyta</taxon>
        <taxon>Tracheophyta</taxon>
        <taxon>Spermatophyta</taxon>
        <taxon>Magnoliopsida</taxon>
        <taxon>Liliopsida</taxon>
        <taxon>Poales</taxon>
        <taxon>Poaceae</taxon>
        <taxon>BOP clade</taxon>
        <taxon>Oryzoideae</taxon>
        <taxon>Oryzeae</taxon>
        <taxon>Oryzinae</taxon>
        <taxon>Oryza</taxon>
        <taxon>Oryza sativa</taxon>
    </lineage>
</organism>
<accession>C7IYQ2</accession>